<evidence type="ECO:0000256" key="2">
    <source>
        <dbReference type="ARBA" id="ARBA00022729"/>
    </source>
</evidence>
<dbReference type="Pfam" id="PF01547">
    <property type="entry name" value="SBP_bac_1"/>
    <property type="match status" value="1"/>
</dbReference>
<dbReference type="SUPFAM" id="SSF53850">
    <property type="entry name" value="Periplasmic binding protein-like II"/>
    <property type="match status" value="1"/>
</dbReference>
<evidence type="ECO:0000256" key="4">
    <source>
        <dbReference type="ARBA" id="ARBA00023139"/>
    </source>
</evidence>
<dbReference type="InterPro" id="IPR006059">
    <property type="entry name" value="SBP"/>
</dbReference>
<dbReference type="Gene3D" id="3.40.190.10">
    <property type="entry name" value="Periplasmic binding protein-like II"/>
    <property type="match status" value="2"/>
</dbReference>
<feature type="chain" id="PRO_5046076200" evidence="7">
    <location>
        <begin position="21"/>
        <end position="519"/>
    </location>
</feature>
<keyword evidence="5" id="KW-0449">Lipoprotein</keyword>
<gene>
    <name evidence="8" type="ORF">JOC48_004112</name>
</gene>
<organism evidence="8 9">
    <name type="scientific">Aquibacillus albus</name>
    <dbReference type="NCBI Taxonomy" id="1168171"/>
    <lineage>
        <taxon>Bacteria</taxon>
        <taxon>Bacillati</taxon>
        <taxon>Bacillota</taxon>
        <taxon>Bacilli</taxon>
        <taxon>Bacillales</taxon>
        <taxon>Bacillaceae</taxon>
        <taxon>Aquibacillus</taxon>
    </lineage>
</organism>
<dbReference type="RefSeq" id="WP_204502187.1">
    <property type="nucleotide sequence ID" value="NZ_JAFBDR010000037.1"/>
</dbReference>
<evidence type="ECO:0000256" key="7">
    <source>
        <dbReference type="SAM" id="SignalP"/>
    </source>
</evidence>
<keyword evidence="2 7" id="KW-0732">Signal</keyword>
<sequence length="519" mass="57820">MKKLLLIMGLLLVLLLAACGGDEEETATNENSGNDSENTSSENNDSEDASSEDEEPTEVRIMSHFFSPTPPSEDNEVEQRIEEATNTELNIDWVSANNYPDRFNVVLASGDLPDLMLVPDPFSPVFRQAADQGAFWDVGPYIDDYPNFKKNIADIAWDLTAMNGKQYAIPRPRPSEGEGFFTVRKDWLDNLGLEEPTTTDELYEVMRAFSHDDPDGNGKDDTVGFIGYINDENMGSFGSFEGVFNGVNGEWGLQDGELVHRAFYPGTRDAIEYLAKAYEEGLIAADFASLQVSQARDIFKGGKAGVSVEKSGALQDVYDSLVQIDSDFEFKNLLPLTNLNGYNPKGPGFSGANAIPKSVPEEKMKKILAMYDRWMEEDVFMLHKHGIEGVHHTVEDGEIVIDTEKILADGIADHNQIVYVSDPYASTVKPTFPEEVQKMYADIQDEREKTSVGNIAVGLHSEIGITYLPELRKDAQDLKTKIILGSEPITAWDDFVEELKNDPDMQQLTKEINESYQSR</sequence>
<dbReference type="InterPro" id="IPR050490">
    <property type="entry name" value="Bact_solute-bd_prot1"/>
</dbReference>
<name>A0ABS2N676_9BACI</name>
<dbReference type="PROSITE" id="PS51257">
    <property type="entry name" value="PROKAR_LIPOPROTEIN"/>
    <property type="match status" value="1"/>
</dbReference>
<keyword evidence="3" id="KW-0472">Membrane</keyword>
<dbReference type="CDD" id="cd13580">
    <property type="entry name" value="PBP2_AlgQ_like_1"/>
    <property type="match status" value="1"/>
</dbReference>
<dbReference type="PANTHER" id="PTHR43649:SF33">
    <property type="entry name" value="POLYGALACTURONAN_RHAMNOGALACTURONAN-BINDING PROTEIN YTCQ"/>
    <property type="match status" value="1"/>
</dbReference>
<evidence type="ECO:0000256" key="3">
    <source>
        <dbReference type="ARBA" id="ARBA00023136"/>
    </source>
</evidence>
<proteinExistence type="predicted"/>
<feature type="compositionally biased region" description="Acidic residues" evidence="6">
    <location>
        <begin position="44"/>
        <end position="56"/>
    </location>
</feature>
<keyword evidence="1" id="KW-1003">Cell membrane</keyword>
<feature type="compositionally biased region" description="Low complexity" evidence="6">
    <location>
        <begin position="29"/>
        <end position="43"/>
    </location>
</feature>
<evidence type="ECO:0000256" key="1">
    <source>
        <dbReference type="ARBA" id="ARBA00022475"/>
    </source>
</evidence>
<evidence type="ECO:0000313" key="9">
    <source>
        <dbReference type="Proteomes" id="UP001296943"/>
    </source>
</evidence>
<feature type="signal peptide" evidence="7">
    <location>
        <begin position="1"/>
        <end position="20"/>
    </location>
</feature>
<reference evidence="8 9" key="1">
    <citation type="submission" date="2021-01" db="EMBL/GenBank/DDBJ databases">
        <title>Genomic Encyclopedia of Type Strains, Phase IV (KMG-IV): sequencing the most valuable type-strain genomes for metagenomic binning, comparative biology and taxonomic classification.</title>
        <authorList>
            <person name="Goeker M."/>
        </authorList>
    </citation>
    <scope>NUCLEOTIDE SEQUENCE [LARGE SCALE GENOMIC DNA]</scope>
    <source>
        <strain evidence="8 9">DSM 23711</strain>
    </source>
</reference>
<keyword evidence="9" id="KW-1185">Reference proteome</keyword>
<accession>A0ABS2N676</accession>
<protein>
    <submittedName>
        <fullName evidence="8">Aldouronate transport system substrate-binding protein</fullName>
    </submittedName>
</protein>
<dbReference type="Proteomes" id="UP001296943">
    <property type="component" value="Unassembled WGS sequence"/>
</dbReference>
<evidence type="ECO:0000256" key="5">
    <source>
        <dbReference type="ARBA" id="ARBA00023288"/>
    </source>
</evidence>
<evidence type="ECO:0000256" key="6">
    <source>
        <dbReference type="SAM" id="MobiDB-lite"/>
    </source>
</evidence>
<dbReference type="EMBL" id="JAFBDR010000037">
    <property type="protein sequence ID" value="MBM7573548.1"/>
    <property type="molecule type" value="Genomic_DNA"/>
</dbReference>
<comment type="caution">
    <text evidence="8">The sequence shown here is derived from an EMBL/GenBank/DDBJ whole genome shotgun (WGS) entry which is preliminary data.</text>
</comment>
<feature type="region of interest" description="Disordered" evidence="6">
    <location>
        <begin position="24"/>
        <end position="57"/>
    </location>
</feature>
<dbReference type="PANTHER" id="PTHR43649">
    <property type="entry name" value="ARABINOSE-BINDING PROTEIN-RELATED"/>
    <property type="match status" value="1"/>
</dbReference>
<keyword evidence="4" id="KW-0564">Palmitate</keyword>
<evidence type="ECO:0000313" key="8">
    <source>
        <dbReference type="EMBL" id="MBM7573548.1"/>
    </source>
</evidence>